<dbReference type="EMBL" id="CP034348">
    <property type="protein sequence ID" value="QGX97472.1"/>
    <property type="molecule type" value="Genomic_DNA"/>
</dbReference>
<dbReference type="InterPro" id="IPR011010">
    <property type="entry name" value="DNA_brk_join_enz"/>
</dbReference>
<proteinExistence type="inferred from homology"/>
<dbReference type="PROSITE" id="PS51898">
    <property type="entry name" value="TYR_RECOMBINASE"/>
    <property type="match status" value="1"/>
</dbReference>
<organism evidence="6 7">
    <name type="scientific">Roseovarius faecimaris</name>
    <dbReference type="NCBI Taxonomy" id="2494550"/>
    <lineage>
        <taxon>Bacteria</taxon>
        <taxon>Pseudomonadati</taxon>
        <taxon>Pseudomonadota</taxon>
        <taxon>Alphaproteobacteria</taxon>
        <taxon>Rhodobacterales</taxon>
        <taxon>Roseobacteraceae</taxon>
        <taxon>Roseovarius</taxon>
    </lineage>
</organism>
<dbReference type="CDD" id="cd00397">
    <property type="entry name" value="DNA_BRE_C"/>
    <property type="match status" value="1"/>
</dbReference>
<reference evidence="7" key="1">
    <citation type="submission" date="2018-12" db="EMBL/GenBank/DDBJ databases">
        <title>Complete genome sequence of Roseovarius sp. MME-070.</title>
        <authorList>
            <person name="Nam Y.-D."/>
            <person name="Kang J."/>
            <person name="Chung W.-H."/>
            <person name="Park Y.S."/>
        </authorList>
    </citation>
    <scope>NUCLEOTIDE SEQUENCE [LARGE SCALE GENOMIC DNA]</scope>
    <source>
        <strain evidence="7">MME-070</strain>
    </source>
</reference>
<evidence type="ECO:0000259" key="5">
    <source>
        <dbReference type="PROSITE" id="PS51898"/>
    </source>
</evidence>
<dbReference type="RefSeq" id="WP_157706108.1">
    <property type="nucleotide sequence ID" value="NZ_CP034348.1"/>
</dbReference>
<comment type="similarity">
    <text evidence="1">Belongs to the 'phage' integrase family.</text>
</comment>
<dbReference type="AlphaFoldDB" id="A0A6I6IME3"/>
<keyword evidence="4" id="KW-0233">DNA recombination</keyword>
<dbReference type="SUPFAM" id="SSF56349">
    <property type="entry name" value="DNA breaking-rejoining enzymes"/>
    <property type="match status" value="1"/>
</dbReference>
<evidence type="ECO:0000313" key="7">
    <source>
        <dbReference type="Proteomes" id="UP000428330"/>
    </source>
</evidence>
<keyword evidence="3" id="KW-0238">DNA-binding</keyword>
<dbReference type="GO" id="GO:0003677">
    <property type="term" value="F:DNA binding"/>
    <property type="evidence" value="ECO:0007669"/>
    <property type="project" value="UniProtKB-KW"/>
</dbReference>
<dbReference type="Pfam" id="PF00589">
    <property type="entry name" value="Phage_integrase"/>
    <property type="match status" value="1"/>
</dbReference>
<evidence type="ECO:0000256" key="4">
    <source>
        <dbReference type="ARBA" id="ARBA00023172"/>
    </source>
</evidence>
<gene>
    <name evidence="6" type="ORF">EI983_03925</name>
</gene>
<dbReference type="Proteomes" id="UP000428330">
    <property type="component" value="Chromosome"/>
</dbReference>
<accession>A0A6I6IME3</accession>
<evidence type="ECO:0000256" key="2">
    <source>
        <dbReference type="ARBA" id="ARBA00022908"/>
    </source>
</evidence>
<dbReference type="KEGG" id="rom:EI983_03925"/>
<dbReference type="InterPro" id="IPR010998">
    <property type="entry name" value="Integrase_recombinase_N"/>
</dbReference>
<dbReference type="InterPro" id="IPR002104">
    <property type="entry name" value="Integrase_catalytic"/>
</dbReference>
<evidence type="ECO:0000313" key="6">
    <source>
        <dbReference type="EMBL" id="QGX97472.1"/>
    </source>
</evidence>
<evidence type="ECO:0000256" key="1">
    <source>
        <dbReference type="ARBA" id="ARBA00008857"/>
    </source>
</evidence>
<dbReference type="OrthoDB" id="7354488at2"/>
<dbReference type="InterPro" id="IPR013762">
    <property type="entry name" value="Integrase-like_cat_sf"/>
</dbReference>
<dbReference type="Gene3D" id="1.10.443.10">
    <property type="entry name" value="Intergrase catalytic core"/>
    <property type="match status" value="1"/>
</dbReference>
<evidence type="ECO:0000256" key="3">
    <source>
        <dbReference type="ARBA" id="ARBA00023125"/>
    </source>
</evidence>
<keyword evidence="7" id="KW-1185">Reference proteome</keyword>
<dbReference type="PANTHER" id="PTHR30349">
    <property type="entry name" value="PHAGE INTEGRASE-RELATED"/>
    <property type="match status" value="1"/>
</dbReference>
<dbReference type="GO" id="GO:0015074">
    <property type="term" value="P:DNA integration"/>
    <property type="evidence" value="ECO:0007669"/>
    <property type="project" value="UniProtKB-KW"/>
</dbReference>
<keyword evidence="2" id="KW-0229">DNA integration</keyword>
<protein>
    <submittedName>
        <fullName evidence="6">Site-specific integrase</fullName>
    </submittedName>
</protein>
<sequence length="342" mass="38551">MRKFDPENERLKLVYQDHLRHAEGLDHKTIDKAMAAIRQFEESTGCASFKRFRKDQAMAFKDWLDTARSKRTGKPLSKATIASTLRAVREFFRWAAGQRGYRATIGRGDWVYFKQPLKDARAARASSPRKVPGIEQVARAFDAMPGATSLQKRDKALLAFLMLTGARIGAVASLRLKHVDMEQRHVFQDAREVNTKNAKTMNTTFFPMGEAYVVALADYLRHLKEDLMFGPEDAVFPKSEIRCGPNGFEVKGLSRDPFASTGPLNEIVKDAFAAVQLPRYTPHSFRHMLALYGDKACQTREHFKAWSQNLGHEIVAITVSAYMPVTAEAQRAIILGLGEEDK</sequence>
<dbReference type="Gene3D" id="1.10.150.130">
    <property type="match status" value="1"/>
</dbReference>
<dbReference type="InterPro" id="IPR050090">
    <property type="entry name" value="Tyrosine_recombinase_XerCD"/>
</dbReference>
<name>A0A6I6IME3_9RHOB</name>
<dbReference type="PANTHER" id="PTHR30349:SF41">
    <property type="entry name" value="INTEGRASE_RECOMBINASE PROTEIN MJ0367-RELATED"/>
    <property type="match status" value="1"/>
</dbReference>
<dbReference type="GO" id="GO:0006310">
    <property type="term" value="P:DNA recombination"/>
    <property type="evidence" value="ECO:0007669"/>
    <property type="project" value="UniProtKB-KW"/>
</dbReference>
<feature type="domain" description="Tyr recombinase" evidence="5">
    <location>
        <begin position="127"/>
        <end position="335"/>
    </location>
</feature>